<dbReference type="Proteomes" id="UP000652219">
    <property type="component" value="Unassembled WGS sequence"/>
</dbReference>
<evidence type="ECO:0000256" key="4">
    <source>
        <dbReference type="SAM" id="MobiDB-lite"/>
    </source>
</evidence>
<sequence>MESPGTSLRYRRNGRLQACDPCRRRKVACDHARPVCGSCRRRRRAEPCEYTMSTPAQLRSPRASASRTSVTPTPESRPLVSEPSPTDSVGQVEQPMTGSTAVECPQPADSGVREVRGRNRPDDGAALSGHLGFTSFGDIYKEVGNGLSDRDTREHRPLNVNVARDENEASTHLLDLAPSATTMETCLAVLKSIPEEDKGRALFASHFDPHDGFVRPVGQRILDSLYETYGDCFKPDADETRLAALVRLICANTTRPFDEHEPDAQAWMAQFTGTNIRWETLGVLFTYWELSARNEHLVRPHTVAPRVGGRAAGARLRDVYRRCLEDCSALARRHTEVGNALLLFIYWKRTIVASIVSGDTSELTHIEDVRIMTNNEGLSCWMYNGEAVSLTTFLGLHVDGPKGPYTPTLASEVRRRLLYKIFVIDKVVASITGRPPLLGRRYIATPPPLDLQDDFLVSDERTLAREVAKLDDKGYNTNGEGYPITFWRARAQLMLIRDEIFEISLGYEADTSVESLYALKNKELEAAADMPAVLRFKESDVRDPDVDSEKLYPRMLMRLEHLQNLFFIERLLKRHGRANDRDLLAVSYEMTSATLLFWTNMDGLAMVYEDFKWLVMAYAAPGGGILCLELLKPSVTLTDVSISSSDGNLITRSSIVQLLSLLVGFLNWVSPKEANGNICTNCRAVVHRVLDQALNVVPGTAGAPVPDPMEWDFNAAHLDFNFDLLDTFEWMRPEFSWTDLPA</sequence>
<dbReference type="Pfam" id="PF00172">
    <property type="entry name" value="Zn_clus"/>
    <property type="match status" value="1"/>
</dbReference>
<proteinExistence type="predicted"/>
<comment type="caution">
    <text evidence="6">The sequence shown here is derived from an EMBL/GenBank/DDBJ whole genome shotgun (WGS) entry which is preliminary data.</text>
</comment>
<dbReference type="InterPro" id="IPR036864">
    <property type="entry name" value="Zn2-C6_fun-type_DNA-bd_sf"/>
</dbReference>
<evidence type="ECO:0000256" key="3">
    <source>
        <dbReference type="ARBA" id="ARBA00023242"/>
    </source>
</evidence>
<dbReference type="SUPFAM" id="SSF57701">
    <property type="entry name" value="Zn2/Cys6 DNA-binding domain"/>
    <property type="match status" value="1"/>
</dbReference>
<feature type="domain" description="Zn(2)-C6 fungal-type" evidence="5">
    <location>
        <begin position="18"/>
        <end position="50"/>
    </location>
</feature>
<evidence type="ECO:0000259" key="5">
    <source>
        <dbReference type="PROSITE" id="PS50048"/>
    </source>
</evidence>
<reference evidence="6 7" key="1">
    <citation type="journal article" date="2020" name="Phytopathology">
        <title>Genome Sequence Resources of Colletotrichum truncatum, C. plurivorum, C. musicola, and C. sojae: Four Species Pathogenic to Soybean (Glycine max).</title>
        <authorList>
            <person name="Rogerio F."/>
            <person name="Boufleur T.R."/>
            <person name="Ciampi-Guillardi M."/>
            <person name="Sukno S.A."/>
            <person name="Thon M.R."/>
            <person name="Massola Junior N.S."/>
            <person name="Baroncelli R."/>
        </authorList>
    </citation>
    <scope>NUCLEOTIDE SEQUENCE [LARGE SCALE GENOMIC DNA]</scope>
    <source>
        <strain evidence="6 7">LFN0009</strain>
    </source>
</reference>
<dbReference type="GO" id="GO:0006351">
    <property type="term" value="P:DNA-templated transcription"/>
    <property type="evidence" value="ECO:0007669"/>
    <property type="project" value="InterPro"/>
</dbReference>
<dbReference type="GO" id="GO:0008270">
    <property type="term" value="F:zinc ion binding"/>
    <property type="evidence" value="ECO:0007669"/>
    <property type="project" value="InterPro"/>
</dbReference>
<dbReference type="AlphaFoldDB" id="A0A8H6JTK1"/>
<dbReference type="PROSITE" id="PS50048">
    <property type="entry name" value="ZN2_CY6_FUNGAL_2"/>
    <property type="match status" value="1"/>
</dbReference>
<feature type="compositionally biased region" description="Polar residues" evidence="4">
    <location>
        <begin position="83"/>
        <end position="100"/>
    </location>
</feature>
<dbReference type="InterPro" id="IPR050613">
    <property type="entry name" value="Sec_Metabolite_Reg"/>
</dbReference>
<evidence type="ECO:0000256" key="2">
    <source>
        <dbReference type="ARBA" id="ARBA00022723"/>
    </source>
</evidence>
<feature type="region of interest" description="Disordered" evidence="4">
    <location>
        <begin position="50"/>
        <end position="128"/>
    </location>
</feature>
<dbReference type="CDD" id="cd00067">
    <property type="entry name" value="GAL4"/>
    <property type="match status" value="1"/>
</dbReference>
<gene>
    <name evidence="6" type="ORF">CSOJ01_01711</name>
</gene>
<feature type="compositionally biased region" description="Basic and acidic residues" evidence="4">
    <location>
        <begin position="111"/>
        <end position="123"/>
    </location>
</feature>
<keyword evidence="3" id="KW-0539">Nucleus</keyword>
<dbReference type="GO" id="GO:0000981">
    <property type="term" value="F:DNA-binding transcription factor activity, RNA polymerase II-specific"/>
    <property type="evidence" value="ECO:0007669"/>
    <property type="project" value="InterPro"/>
</dbReference>
<dbReference type="GO" id="GO:0005634">
    <property type="term" value="C:nucleus"/>
    <property type="evidence" value="ECO:0007669"/>
    <property type="project" value="UniProtKB-SubCell"/>
</dbReference>
<dbReference type="PANTHER" id="PTHR31001">
    <property type="entry name" value="UNCHARACTERIZED TRANSCRIPTIONAL REGULATORY PROTEIN"/>
    <property type="match status" value="1"/>
</dbReference>
<feature type="compositionally biased region" description="Polar residues" evidence="4">
    <location>
        <begin position="51"/>
        <end position="74"/>
    </location>
</feature>
<dbReference type="Gene3D" id="4.10.240.10">
    <property type="entry name" value="Zn(2)-C6 fungal-type DNA-binding domain"/>
    <property type="match status" value="1"/>
</dbReference>
<dbReference type="InterPro" id="IPR001138">
    <property type="entry name" value="Zn2Cys6_DnaBD"/>
</dbReference>
<name>A0A8H6JTK1_9PEZI</name>
<keyword evidence="7" id="KW-1185">Reference proteome</keyword>
<comment type="subcellular location">
    <subcellularLocation>
        <location evidence="1">Nucleus</location>
    </subcellularLocation>
</comment>
<accession>A0A8H6JTK1</accession>
<dbReference type="CDD" id="cd12148">
    <property type="entry name" value="fungal_TF_MHR"/>
    <property type="match status" value="1"/>
</dbReference>
<dbReference type="SMART" id="SM00066">
    <property type="entry name" value="GAL4"/>
    <property type="match status" value="1"/>
</dbReference>
<evidence type="ECO:0000313" key="7">
    <source>
        <dbReference type="Proteomes" id="UP000652219"/>
    </source>
</evidence>
<dbReference type="InterPro" id="IPR007219">
    <property type="entry name" value="XnlR_reg_dom"/>
</dbReference>
<keyword evidence="2" id="KW-0479">Metal-binding</keyword>
<dbReference type="PANTHER" id="PTHR31001:SF40">
    <property type="entry name" value="ZN(II)2CYS6 TRANSCRIPTION FACTOR (EUROFUNG)"/>
    <property type="match status" value="1"/>
</dbReference>
<dbReference type="EMBL" id="WIGN01000013">
    <property type="protein sequence ID" value="KAF6818758.1"/>
    <property type="molecule type" value="Genomic_DNA"/>
</dbReference>
<evidence type="ECO:0000313" key="6">
    <source>
        <dbReference type="EMBL" id="KAF6818758.1"/>
    </source>
</evidence>
<dbReference type="Pfam" id="PF04082">
    <property type="entry name" value="Fungal_trans"/>
    <property type="match status" value="1"/>
</dbReference>
<evidence type="ECO:0000256" key="1">
    <source>
        <dbReference type="ARBA" id="ARBA00004123"/>
    </source>
</evidence>
<dbReference type="PROSITE" id="PS00463">
    <property type="entry name" value="ZN2_CY6_FUNGAL_1"/>
    <property type="match status" value="1"/>
</dbReference>
<dbReference type="GO" id="GO:0003677">
    <property type="term" value="F:DNA binding"/>
    <property type="evidence" value="ECO:0007669"/>
    <property type="project" value="InterPro"/>
</dbReference>
<protein>
    <submittedName>
        <fullName evidence="6">Fungal specific transcription factor</fullName>
    </submittedName>
</protein>
<dbReference type="SMART" id="SM00906">
    <property type="entry name" value="Fungal_trans"/>
    <property type="match status" value="1"/>
</dbReference>
<organism evidence="6 7">
    <name type="scientific">Colletotrichum sojae</name>
    <dbReference type="NCBI Taxonomy" id="2175907"/>
    <lineage>
        <taxon>Eukaryota</taxon>
        <taxon>Fungi</taxon>
        <taxon>Dikarya</taxon>
        <taxon>Ascomycota</taxon>
        <taxon>Pezizomycotina</taxon>
        <taxon>Sordariomycetes</taxon>
        <taxon>Hypocreomycetidae</taxon>
        <taxon>Glomerellales</taxon>
        <taxon>Glomerellaceae</taxon>
        <taxon>Colletotrichum</taxon>
        <taxon>Colletotrichum orchidearum species complex</taxon>
    </lineage>
</organism>